<evidence type="ECO:0000256" key="1">
    <source>
        <dbReference type="SAM" id="MobiDB-lite"/>
    </source>
</evidence>
<reference evidence="2" key="1">
    <citation type="submission" date="2021-03" db="EMBL/GenBank/DDBJ databases">
        <title>Streptomyces strains.</title>
        <authorList>
            <person name="Lund M.B."/>
            <person name="Toerring T."/>
        </authorList>
    </citation>
    <scope>NUCLEOTIDE SEQUENCE</scope>
    <source>
        <strain evidence="2">JCM 4242</strain>
    </source>
</reference>
<proteinExistence type="predicted"/>
<dbReference type="RefSeq" id="WP_086566897.1">
    <property type="nucleotide sequence ID" value="NZ_JAFMOF010000001.1"/>
</dbReference>
<sequence>MSGTVRGRVSLPPDAPRLRAARLLVEVRDVSRSDAPSTVMGSQVQADVPLAPGGSVPFEVEVPDLDPAGSYGLRVHVDLSGTGTLDPGDLISTQASPVPVETTDSLIAPVSRL</sequence>
<dbReference type="EMBL" id="JAFMOF010000001">
    <property type="protein sequence ID" value="MBO0651306.1"/>
    <property type="molecule type" value="Genomic_DNA"/>
</dbReference>
<evidence type="ECO:0000313" key="2">
    <source>
        <dbReference type="EMBL" id="MBO0651306.1"/>
    </source>
</evidence>
<evidence type="ECO:0000313" key="3">
    <source>
        <dbReference type="Proteomes" id="UP000664781"/>
    </source>
</evidence>
<dbReference type="Pfam" id="PF09619">
    <property type="entry name" value="YscW"/>
    <property type="match status" value="1"/>
</dbReference>
<keyword evidence="2" id="KW-0449">Lipoprotein</keyword>
<comment type="caution">
    <text evidence="2">The sequence shown here is derived from an EMBL/GenBank/DDBJ whole genome shotgun (WGS) entry which is preliminary data.</text>
</comment>
<protein>
    <submittedName>
        <fullName evidence="2">YbaY family lipoprotein</fullName>
    </submittedName>
</protein>
<organism evidence="2 3">
    <name type="scientific">Streptomyces triculaminicus</name>
    <dbReference type="NCBI Taxonomy" id="2816232"/>
    <lineage>
        <taxon>Bacteria</taxon>
        <taxon>Bacillati</taxon>
        <taxon>Actinomycetota</taxon>
        <taxon>Actinomycetes</taxon>
        <taxon>Kitasatosporales</taxon>
        <taxon>Streptomycetaceae</taxon>
        <taxon>Streptomyces</taxon>
    </lineage>
</organism>
<dbReference type="Proteomes" id="UP000664781">
    <property type="component" value="Unassembled WGS sequence"/>
</dbReference>
<keyword evidence="3" id="KW-1185">Reference proteome</keyword>
<dbReference type="AlphaFoldDB" id="A0A939FIB4"/>
<name>A0A939FIB4_9ACTN</name>
<dbReference type="InterPro" id="IPR039366">
    <property type="entry name" value="Pilotin"/>
</dbReference>
<feature type="region of interest" description="Disordered" evidence="1">
    <location>
        <begin position="83"/>
        <end position="104"/>
    </location>
</feature>
<gene>
    <name evidence="2" type="ORF">J1792_00365</name>
</gene>
<accession>A0A939FIB4</accession>